<dbReference type="PROSITE" id="PS00143">
    <property type="entry name" value="INSULINASE"/>
    <property type="match status" value="1"/>
</dbReference>
<evidence type="ECO:0000259" key="9">
    <source>
        <dbReference type="Pfam" id="PF00675"/>
    </source>
</evidence>
<reference evidence="11 12" key="1">
    <citation type="journal article" date="2007" name="Genome Res.">
        <title>Lateral gene transfer between obligate intracellular bacteria: evidence from the Rickettsia massiliae genome.</title>
        <authorList>
            <person name="Blanc G."/>
            <person name="Ogata H."/>
            <person name="Robert C."/>
            <person name="Audic S."/>
            <person name="Claverie J.-M."/>
            <person name="Raoult D."/>
        </authorList>
    </citation>
    <scope>NUCLEOTIDE SEQUENCE [LARGE SCALE GENOMIC DNA]</scope>
    <source>
        <strain evidence="12">Mtu5</strain>
    </source>
</reference>
<dbReference type="AlphaFoldDB" id="A8F0X6"/>
<proteinExistence type="inferred from homology"/>
<keyword evidence="7" id="KW-0482">Metalloprotease</keyword>
<feature type="domain" description="Peptidase M16 C-terminal" evidence="10">
    <location>
        <begin position="194"/>
        <end position="366"/>
    </location>
</feature>
<evidence type="ECO:0000259" key="10">
    <source>
        <dbReference type="Pfam" id="PF05193"/>
    </source>
</evidence>
<dbReference type="Proteomes" id="UP000001311">
    <property type="component" value="Chromosome"/>
</dbReference>
<dbReference type="GO" id="GO:0046872">
    <property type="term" value="F:metal ion binding"/>
    <property type="evidence" value="ECO:0007669"/>
    <property type="project" value="UniProtKB-KW"/>
</dbReference>
<dbReference type="PANTHER" id="PTHR11851:SF49">
    <property type="entry name" value="MITOCHONDRIAL-PROCESSING PEPTIDASE SUBUNIT ALPHA"/>
    <property type="match status" value="1"/>
</dbReference>
<dbReference type="Pfam" id="PF00675">
    <property type="entry name" value="Peptidase_M16"/>
    <property type="match status" value="1"/>
</dbReference>
<evidence type="ECO:0000256" key="5">
    <source>
        <dbReference type="ARBA" id="ARBA00022801"/>
    </source>
</evidence>
<evidence type="ECO:0000256" key="3">
    <source>
        <dbReference type="ARBA" id="ARBA00022670"/>
    </source>
</evidence>
<dbReference type="FunFam" id="3.30.830.10:FF:000008">
    <property type="entry name" value="Mitochondrial-processing peptidase subunit beta"/>
    <property type="match status" value="1"/>
</dbReference>
<keyword evidence="12" id="KW-1185">Reference proteome</keyword>
<keyword evidence="5" id="KW-0378">Hydrolase</keyword>
<dbReference type="InterPro" id="IPR001431">
    <property type="entry name" value="Pept_M16_Zn_BS"/>
</dbReference>
<dbReference type="KEGG" id="rms:RMA_0301"/>
<dbReference type="InterPro" id="IPR050361">
    <property type="entry name" value="MPP/UQCRC_Complex"/>
</dbReference>
<dbReference type="Pfam" id="PF05193">
    <property type="entry name" value="Peptidase_M16_C"/>
    <property type="match status" value="1"/>
</dbReference>
<organism evidence="11 12">
    <name type="scientific">Rickettsia massiliae (strain Mtu5)</name>
    <dbReference type="NCBI Taxonomy" id="416276"/>
    <lineage>
        <taxon>Bacteria</taxon>
        <taxon>Pseudomonadati</taxon>
        <taxon>Pseudomonadota</taxon>
        <taxon>Alphaproteobacteria</taxon>
        <taxon>Rickettsiales</taxon>
        <taxon>Rickettsiaceae</taxon>
        <taxon>Rickettsieae</taxon>
        <taxon>Rickettsia</taxon>
        <taxon>spotted fever group</taxon>
    </lineage>
</organism>
<gene>
    <name evidence="11" type="primary">mpp</name>
    <name evidence="11" type="ordered locus">RMA_0301</name>
</gene>
<dbReference type="GO" id="GO:0004222">
    <property type="term" value="F:metalloendopeptidase activity"/>
    <property type="evidence" value="ECO:0007669"/>
    <property type="project" value="InterPro"/>
</dbReference>
<sequence>MKFLRLPRRCYASPRNDDLENKRYIMKENFNVSKLKNGLTILTYNMSYVNSVAINLIAKVGARYENAEEEGISHFLEHMAFKGTKTRTAKQIAEEFDSIGGHFNAYTGHENTVYYARVLSENCDKALNILADIIQNSIFADEEIAKEYQVIMQEIAHHQDNPDDLVYEKFYNKVYREQPLGKSILGTAKTLATFTKEHFFNFIDKHYNAENLYLSIAGNIDHDKIVIIAEQLFSALKQGVKSSFIPAKYIGGNGFINKELEQTSLVLGFEGTSYINLEKLYQTHLLSIIFGGGMSSRLFQSIREKLGLAYAVGSYNSAYFDSGVFIIYASTAHDKLELLYREIKNAIIKMTEQVSTEEILRAKTQLRSNVQMAQEKNTYKSEEIGKNYSVFGKYISPEEIMEIIMSIKADDIINTANKIFSGTTTSAIIGPNDLQGF</sequence>
<comment type="similarity">
    <text evidence="2 8">Belongs to the peptidase M16 family.</text>
</comment>
<keyword evidence="4" id="KW-0479">Metal-binding</keyword>
<keyword evidence="6" id="KW-0862">Zinc</keyword>
<dbReference type="GO" id="GO:0006508">
    <property type="term" value="P:proteolysis"/>
    <property type="evidence" value="ECO:0007669"/>
    <property type="project" value="UniProtKB-KW"/>
</dbReference>
<dbReference type="PANTHER" id="PTHR11851">
    <property type="entry name" value="METALLOPROTEASE"/>
    <property type="match status" value="1"/>
</dbReference>
<evidence type="ECO:0000313" key="12">
    <source>
        <dbReference type="Proteomes" id="UP000001311"/>
    </source>
</evidence>
<evidence type="ECO:0000256" key="8">
    <source>
        <dbReference type="RuleBase" id="RU004447"/>
    </source>
</evidence>
<dbReference type="MEROPS" id="M16.016"/>
<dbReference type="Gene3D" id="3.30.830.10">
    <property type="entry name" value="Metalloenzyme, LuxS/M16 peptidase-like"/>
    <property type="match status" value="2"/>
</dbReference>
<dbReference type="InterPro" id="IPR007863">
    <property type="entry name" value="Peptidase_M16_C"/>
</dbReference>
<evidence type="ECO:0000256" key="6">
    <source>
        <dbReference type="ARBA" id="ARBA00022833"/>
    </source>
</evidence>
<comment type="cofactor">
    <cofactor evidence="1">
        <name>Zn(2+)</name>
        <dbReference type="ChEBI" id="CHEBI:29105"/>
    </cofactor>
</comment>
<feature type="domain" description="Peptidase M16 N-terminal" evidence="9">
    <location>
        <begin position="42"/>
        <end position="187"/>
    </location>
</feature>
<dbReference type="EMBL" id="CP000683">
    <property type="protein sequence ID" value="ABV84562.1"/>
    <property type="molecule type" value="Genomic_DNA"/>
</dbReference>
<dbReference type="SUPFAM" id="SSF63411">
    <property type="entry name" value="LuxS/MPP-like metallohydrolase"/>
    <property type="match status" value="2"/>
</dbReference>
<evidence type="ECO:0000313" key="11">
    <source>
        <dbReference type="EMBL" id="ABV84562.1"/>
    </source>
</evidence>
<accession>A8F0X6</accession>
<keyword evidence="3" id="KW-0645">Protease</keyword>
<protein>
    <submittedName>
        <fullName evidence="11">Mitochondrial protease-like protein</fullName>
    </submittedName>
</protein>
<evidence type="ECO:0000256" key="7">
    <source>
        <dbReference type="ARBA" id="ARBA00023049"/>
    </source>
</evidence>
<dbReference type="HOGENOM" id="CLU_009902_3_0_5"/>
<evidence type="ECO:0000256" key="2">
    <source>
        <dbReference type="ARBA" id="ARBA00007261"/>
    </source>
</evidence>
<evidence type="ECO:0000256" key="4">
    <source>
        <dbReference type="ARBA" id="ARBA00022723"/>
    </source>
</evidence>
<evidence type="ECO:0000256" key="1">
    <source>
        <dbReference type="ARBA" id="ARBA00001947"/>
    </source>
</evidence>
<dbReference type="InterPro" id="IPR011765">
    <property type="entry name" value="Pept_M16_N"/>
</dbReference>
<name>A8F0X6_RICM5</name>
<dbReference type="InterPro" id="IPR011249">
    <property type="entry name" value="Metalloenz_LuxS/M16"/>
</dbReference>